<protein>
    <submittedName>
        <fullName evidence="1">Uncharacterized protein</fullName>
    </submittedName>
</protein>
<organism evidence="1 2">
    <name type="scientific">Russula earlei</name>
    <dbReference type="NCBI Taxonomy" id="71964"/>
    <lineage>
        <taxon>Eukaryota</taxon>
        <taxon>Fungi</taxon>
        <taxon>Dikarya</taxon>
        <taxon>Basidiomycota</taxon>
        <taxon>Agaricomycotina</taxon>
        <taxon>Agaricomycetes</taxon>
        <taxon>Russulales</taxon>
        <taxon>Russulaceae</taxon>
        <taxon>Russula</taxon>
    </lineage>
</organism>
<keyword evidence="2" id="KW-1185">Reference proteome</keyword>
<evidence type="ECO:0000313" key="1">
    <source>
        <dbReference type="EMBL" id="KAI9507568.1"/>
    </source>
</evidence>
<dbReference type="Proteomes" id="UP001207468">
    <property type="component" value="Unassembled WGS sequence"/>
</dbReference>
<accession>A0ACC0U7G6</accession>
<gene>
    <name evidence="1" type="ORF">F5148DRAFT_1204007</name>
</gene>
<comment type="caution">
    <text evidence="1">The sequence shown here is derived from an EMBL/GenBank/DDBJ whole genome shotgun (WGS) entry which is preliminary data.</text>
</comment>
<reference evidence="1" key="1">
    <citation type="submission" date="2021-03" db="EMBL/GenBank/DDBJ databases">
        <title>Evolutionary priming and transition to the ectomycorrhizal habit in an iconic lineage of mushroom-forming fungi: is preadaptation a requirement?</title>
        <authorList>
            <consortium name="DOE Joint Genome Institute"/>
            <person name="Looney B.P."/>
            <person name="Miyauchi S."/>
            <person name="Morin E."/>
            <person name="Drula E."/>
            <person name="Courty P.E."/>
            <person name="Chicoki N."/>
            <person name="Fauchery L."/>
            <person name="Kohler A."/>
            <person name="Kuo A."/>
            <person name="LaButti K."/>
            <person name="Pangilinan J."/>
            <person name="Lipzen A."/>
            <person name="Riley R."/>
            <person name="Andreopoulos W."/>
            <person name="He G."/>
            <person name="Johnson J."/>
            <person name="Barry K.W."/>
            <person name="Grigoriev I.V."/>
            <person name="Nagy L."/>
            <person name="Hibbett D."/>
            <person name="Henrissat B."/>
            <person name="Matheny P.B."/>
            <person name="Labbe J."/>
            <person name="Martin A.F."/>
        </authorList>
    </citation>
    <scope>NUCLEOTIDE SEQUENCE</scope>
    <source>
        <strain evidence="1">BPL698</strain>
    </source>
</reference>
<sequence length="853" mass="94158">METEIRQLVDMGATVAQARAALKRYSDVMEAAERIFDGAFDDIPDGAAASSVPSADPIRQRSAATRLVTPEEDDNAFDDAVGSDDESEDDAFVNYDSDYEIQDDTNSAQVDIDPYAGCPEGGEQGFLFSLYSQLIEGHCPCPSCGYSIPRAKSHFFAIFSSFEVYISYLREIVRKKCKKCSKVFCFACGEPINGPKVPESTKASNDNDLFHCSNLQGIILGVGLAMLEQLYHDQLQNPLGHENKVRTSKRRKTDPVINAPMILDPDDDDDSYLSPPTQGKKSKLGVGYAGDQKEDTTGQAEAHAIQIAKDEKLGELMAQLRVFLPSLRRLGGALTSDYLVHPTALAHLRRRFNNICSSLLRNDSLTDMSERSSVYFELFEWLETISNHEALASMMAMPIMVVSSVRTHTPKRGTDGTLPLRERTVIYEGSSGPRELLESIVIQANAAIKGLEGVRPIEAAVDEMTEEQKRLNNDTKGKSKEVHMAHISEENQKLFEFCQRILSTAVAIDRSLRETKGEKFLERVQESLPKIHSSHSASNEVFIGSEASEETVRKTYMEWATRVRFEYCDLTVPTPPDKPPTQDEPPNYKFYYNNDARMLASSDIPKRSLAIAKELAVLTTNLPVAWDSSIFLRVDETRVDIIKALIIGPEGTPFLFDIFLGHNYNQLPPSVKYMTTNGGKFRFNPNLYADGKVCLSLLGTWAGPGWVSGKSTLLQVLISIQSMILCEEPYLNEPGWATSSGTPQSNAYSANIRRMVVKTAMLGNLKNPPDPFGDIIRTHFRLKAQSISAQLDQWLAHDDGLPTANDGASASCGRGYLGSSANGLQADIEELTRLLKQLQDGGSCSGTVPSQCS</sequence>
<proteinExistence type="predicted"/>
<evidence type="ECO:0000313" key="2">
    <source>
        <dbReference type="Proteomes" id="UP001207468"/>
    </source>
</evidence>
<name>A0ACC0U7G6_9AGAM</name>
<dbReference type="EMBL" id="JAGFNK010000120">
    <property type="protein sequence ID" value="KAI9507568.1"/>
    <property type="molecule type" value="Genomic_DNA"/>
</dbReference>